<protein>
    <submittedName>
        <fullName evidence="1">DNA-binding protein</fullName>
    </submittedName>
</protein>
<comment type="caution">
    <text evidence="1">The sequence shown here is derived from an EMBL/GenBank/DDBJ whole genome shotgun (WGS) entry which is preliminary data.</text>
</comment>
<keyword evidence="2" id="KW-1185">Reference proteome</keyword>
<name>A0ABR5CKF6_9HYPH</name>
<gene>
    <name evidence="1" type="ORF">RS75_24280</name>
</gene>
<dbReference type="InterPro" id="IPR010982">
    <property type="entry name" value="Lambda_DNA-bd_dom_sf"/>
</dbReference>
<evidence type="ECO:0000313" key="2">
    <source>
        <dbReference type="Proteomes" id="UP000052068"/>
    </source>
</evidence>
<dbReference type="CDD" id="cd00093">
    <property type="entry name" value="HTH_XRE"/>
    <property type="match status" value="1"/>
</dbReference>
<dbReference type="Gene3D" id="1.10.260.40">
    <property type="entry name" value="lambda repressor-like DNA-binding domains"/>
    <property type="match status" value="1"/>
</dbReference>
<sequence length="73" mass="7582">MARAALKWGVRDLAARAKVTAATITRIESGKSGHAATLIAIRLAFEEAGLTFIDENGGGVGVRFAKPASETDP</sequence>
<keyword evidence="1" id="KW-0238">DNA-binding</keyword>
<accession>A0ABR5CKF6</accession>
<dbReference type="GO" id="GO:0003677">
    <property type="term" value="F:DNA binding"/>
    <property type="evidence" value="ECO:0007669"/>
    <property type="project" value="UniProtKB-KW"/>
</dbReference>
<proteinExistence type="predicted"/>
<dbReference type="SUPFAM" id="SSF47413">
    <property type="entry name" value="lambda repressor-like DNA-binding domains"/>
    <property type="match status" value="1"/>
</dbReference>
<organism evidence="1 2">
    <name type="scientific">Rhizobium nepotum 39/7</name>
    <dbReference type="NCBI Taxonomy" id="1368418"/>
    <lineage>
        <taxon>Bacteria</taxon>
        <taxon>Pseudomonadati</taxon>
        <taxon>Pseudomonadota</taxon>
        <taxon>Alphaproteobacteria</taxon>
        <taxon>Hyphomicrobiales</taxon>
        <taxon>Rhizobiaceae</taxon>
        <taxon>Rhizobium/Agrobacterium group</taxon>
        <taxon>Rhizobium</taxon>
    </lineage>
</organism>
<reference evidence="1 2" key="1">
    <citation type="submission" date="2015-03" db="EMBL/GenBank/DDBJ databases">
        <title>Draft Genome Sequences of Agrobacterium nepotum Strain 39/7T (= CFBP 7436T = LMG 26435T) and Agrobacterium sp. Strain KFB 330 (= CFBP 8308 = LMG 28674).</title>
        <authorList>
            <person name="Kuzmanovic N."/>
            <person name="Pulawska J."/>
            <person name="Obradovic A."/>
        </authorList>
    </citation>
    <scope>NUCLEOTIDE SEQUENCE [LARGE SCALE GENOMIC DNA]</scope>
    <source>
        <strain evidence="1 2">39/7</strain>
    </source>
</reference>
<dbReference type="InterPro" id="IPR001387">
    <property type="entry name" value="Cro/C1-type_HTH"/>
</dbReference>
<dbReference type="Proteomes" id="UP000052068">
    <property type="component" value="Unassembled WGS sequence"/>
</dbReference>
<dbReference type="RefSeq" id="WP_045025173.1">
    <property type="nucleotide sequence ID" value="NZ_JWJH01000049.1"/>
</dbReference>
<evidence type="ECO:0000313" key="1">
    <source>
        <dbReference type="EMBL" id="KJF65236.1"/>
    </source>
</evidence>
<dbReference type="EMBL" id="JWJH01000049">
    <property type="protein sequence ID" value="KJF65236.1"/>
    <property type="molecule type" value="Genomic_DNA"/>
</dbReference>